<gene>
    <name evidence="2" type="ORF">S12H4_35002</name>
</gene>
<organism evidence="2">
    <name type="scientific">marine sediment metagenome</name>
    <dbReference type="NCBI Taxonomy" id="412755"/>
    <lineage>
        <taxon>unclassified sequences</taxon>
        <taxon>metagenomes</taxon>
        <taxon>ecological metagenomes</taxon>
    </lineage>
</organism>
<dbReference type="PANTHER" id="PTHR10285">
    <property type="entry name" value="URIDINE KINASE"/>
    <property type="match status" value="1"/>
</dbReference>
<dbReference type="InterPro" id="IPR027417">
    <property type="entry name" value="P-loop_NTPase"/>
</dbReference>
<dbReference type="GO" id="GO:0005524">
    <property type="term" value="F:ATP binding"/>
    <property type="evidence" value="ECO:0007669"/>
    <property type="project" value="InterPro"/>
</dbReference>
<dbReference type="CDD" id="cd02028">
    <property type="entry name" value="UMPK_like"/>
    <property type="match status" value="1"/>
</dbReference>
<dbReference type="InterPro" id="IPR006083">
    <property type="entry name" value="PRK/URK"/>
</dbReference>
<feature type="domain" description="Phosphoribulokinase/uridine kinase" evidence="1">
    <location>
        <begin position="6"/>
        <end position="155"/>
    </location>
</feature>
<proteinExistence type="predicted"/>
<comment type="caution">
    <text evidence="2">The sequence shown here is derived from an EMBL/GenBank/DDBJ whole genome shotgun (WGS) entry which is preliminary data.</text>
</comment>
<dbReference type="Gene3D" id="3.40.50.300">
    <property type="entry name" value="P-loop containing nucleotide triphosphate hydrolases"/>
    <property type="match status" value="1"/>
</dbReference>
<sequence length="217" mass="25256">MPRDENGAINFESINALDLELINRHLKLLLKGEKIKVPIYNFKTGERKPGAREVRLKKNQIILFEGIHGMNERLTSLINKDEKYKIYISALTQLNIDYINRIPASTIRLIRRIVRDHQFRAYSAKQTIMQWPQVRSGEEINIFPYQEEADIMFNSSLVYEMSVLKGYVEPLLKEIEDTEEAYTQAKQLLHFISNFVYITPEHVPLTSILREFIGGSG</sequence>
<dbReference type="Pfam" id="PF00485">
    <property type="entry name" value="PRK"/>
    <property type="match status" value="1"/>
</dbReference>
<protein>
    <recommendedName>
        <fullName evidence="1">Phosphoribulokinase/uridine kinase domain-containing protein</fullName>
    </recommendedName>
</protein>
<accession>X1U649</accession>
<dbReference type="GO" id="GO:0016301">
    <property type="term" value="F:kinase activity"/>
    <property type="evidence" value="ECO:0007669"/>
    <property type="project" value="InterPro"/>
</dbReference>
<reference evidence="2" key="1">
    <citation type="journal article" date="2014" name="Front. Microbiol.">
        <title>High frequency of phylogenetically diverse reductive dehalogenase-homologous genes in deep subseafloor sedimentary metagenomes.</title>
        <authorList>
            <person name="Kawai M."/>
            <person name="Futagami T."/>
            <person name="Toyoda A."/>
            <person name="Takaki Y."/>
            <person name="Nishi S."/>
            <person name="Hori S."/>
            <person name="Arai W."/>
            <person name="Tsubouchi T."/>
            <person name="Morono Y."/>
            <person name="Uchiyama I."/>
            <person name="Ito T."/>
            <person name="Fujiyama A."/>
            <person name="Inagaki F."/>
            <person name="Takami H."/>
        </authorList>
    </citation>
    <scope>NUCLEOTIDE SEQUENCE</scope>
    <source>
        <strain evidence="2">Expedition CK06-06</strain>
    </source>
</reference>
<name>X1U649_9ZZZZ</name>
<dbReference type="SUPFAM" id="SSF52540">
    <property type="entry name" value="P-loop containing nucleoside triphosphate hydrolases"/>
    <property type="match status" value="1"/>
</dbReference>
<dbReference type="EMBL" id="BARW01020753">
    <property type="protein sequence ID" value="GAI95325.1"/>
    <property type="molecule type" value="Genomic_DNA"/>
</dbReference>
<feature type="non-terminal residue" evidence="2">
    <location>
        <position position="217"/>
    </location>
</feature>
<evidence type="ECO:0000313" key="2">
    <source>
        <dbReference type="EMBL" id="GAI95325.1"/>
    </source>
</evidence>
<dbReference type="AlphaFoldDB" id="X1U649"/>
<evidence type="ECO:0000259" key="1">
    <source>
        <dbReference type="Pfam" id="PF00485"/>
    </source>
</evidence>